<accession>A0A9Y4JWE7</accession>
<dbReference type="PANTHER" id="PTHR28348:SF1">
    <property type="entry name" value="UPF0193 PROTEIN EVG1"/>
    <property type="match status" value="1"/>
</dbReference>
<feature type="compositionally biased region" description="Basic and acidic residues" evidence="1">
    <location>
        <begin position="35"/>
        <end position="60"/>
    </location>
</feature>
<dbReference type="Proteomes" id="UP000694891">
    <property type="component" value="Unplaced"/>
</dbReference>
<feature type="region of interest" description="Disordered" evidence="1">
    <location>
        <begin position="127"/>
        <end position="148"/>
    </location>
</feature>
<sequence length="205" mass="23295">METSSQSTAGRGLWNNPRVTQCSKEAQDMLRLMKQESRLTNLQRKEANKHPKSEFKRDRAALPLTSDPPLSSPPNKSVQKRLPGLSQKRSAESCRSGNSYEREKFCPGPTRDLEKEKRRLQNILATGKEEASAASSQKAATCRDPEVSEEEDRYQEVLNEIEERRQFLADMASLGQEMNYISIINTEISQKIRELEALEKAHSSK</sequence>
<evidence type="ECO:0000313" key="2">
    <source>
        <dbReference type="Proteomes" id="UP000694891"/>
    </source>
</evidence>
<organism evidence="2 3">
    <name type="scientific">Stegastes partitus</name>
    <name type="common">bicolor damselfish</name>
    <dbReference type="NCBI Taxonomy" id="144197"/>
    <lineage>
        <taxon>Eukaryota</taxon>
        <taxon>Metazoa</taxon>
        <taxon>Chordata</taxon>
        <taxon>Craniata</taxon>
        <taxon>Vertebrata</taxon>
        <taxon>Euteleostomi</taxon>
        <taxon>Actinopterygii</taxon>
        <taxon>Neopterygii</taxon>
        <taxon>Teleostei</taxon>
        <taxon>Neoteleostei</taxon>
        <taxon>Acanthomorphata</taxon>
        <taxon>Ovalentaria</taxon>
        <taxon>Pomacentridae</taxon>
        <taxon>Stegastes</taxon>
    </lineage>
</organism>
<reference evidence="3" key="1">
    <citation type="submission" date="2025-08" db="UniProtKB">
        <authorList>
            <consortium name="RefSeq"/>
        </authorList>
    </citation>
    <scope>IDENTIFICATION</scope>
</reference>
<dbReference type="Pfam" id="PF05250">
    <property type="entry name" value="UPF0193"/>
    <property type="match status" value="1"/>
</dbReference>
<proteinExistence type="predicted"/>
<dbReference type="PANTHER" id="PTHR28348">
    <property type="entry name" value="UPF0193 PROTEIN EVG1"/>
    <property type="match status" value="1"/>
</dbReference>
<name>A0A9Y4JWE7_9TELE</name>
<evidence type="ECO:0000313" key="3">
    <source>
        <dbReference type="RefSeq" id="XP_008278146.1"/>
    </source>
</evidence>
<dbReference type="RefSeq" id="XP_008278146.1">
    <property type="nucleotide sequence ID" value="XM_008279924.1"/>
</dbReference>
<keyword evidence="2" id="KW-1185">Reference proteome</keyword>
<dbReference type="CTD" id="103191487"/>
<feature type="region of interest" description="Disordered" evidence="1">
    <location>
        <begin position="1"/>
        <end position="21"/>
    </location>
</feature>
<feature type="region of interest" description="Disordered" evidence="1">
    <location>
        <begin position="35"/>
        <end position="110"/>
    </location>
</feature>
<dbReference type="InterPro" id="IPR007914">
    <property type="entry name" value="UPF0193"/>
</dbReference>
<gene>
    <name evidence="3" type="primary">cunh22orf23</name>
</gene>
<evidence type="ECO:0000256" key="1">
    <source>
        <dbReference type="SAM" id="MobiDB-lite"/>
    </source>
</evidence>
<dbReference type="AlphaFoldDB" id="A0A9Y4JWE7"/>
<feature type="compositionally biased region" description="Basic and acidic residues" evidence="1">
    <location>
        <begin position="100"/>
        <end position="110"/>
    </location>
</feature>
<protein>
    <submittedName>
        <fullName evidence="3">UPF0193 protein EVG1</fullName>
    </submittedName>
</protein>